<feature type="compositionally biased region" description="Polar residues" evidence="13">
    <location>
        <begin position="484"/>
        <end position="493"/>
    </location>
</feature>
<dbReference type="FunFam" id="3.30.420.10:FF:000062">
    <property type="entry name" value="ERI1 exoribonuclease 2 isoform X1"/>
    <property type="match status" value="1"/>
</dbReference>
<evidence type="ECO:0000256" key="10">
    <source>
        <dbReference type="ARBA" id="ARBA00068097"/>
    </source>
</evidence>
<gene>
    <name evidence="15" type="ORF">BaRGS_00016874</name>
</gene>
<dbReference type="EMBL" id="JACVVK020000109">
    <property type="protein sequence ID" value="KAK7491855.1"/>
    <property type="molecule type" value="Genomic_DNA"/>
</dbReference>
<evidence type="ECO:0000313" key="15">
    <source>
        <dbReference type="EMBL" id="KAK7491855.1"/>
    </source>
</evidence>
<evidence type="ECO:0000256" key="4">
    <source>
        <dbReference type="ARBA" id="ARBA00022771"/>
    </source>
</evidence>
<feature type="region of interest" description="Disordered" evidence="13">
    <location>
        <begin position="263"/>
        <end position="370"/>
    </location>
</feature>
<dbReference type="PANTHER" id="PTHR23044">
    <property type="entry name" value="3'-5' EXONUCLEASE ERI1-RELATED"/>
    <property type="match status" value="1"/>
</dbReference>
<evidence type="ECO:0000256" key="12">
    <source>
        <dbReference type="PROSITE-ProRule" id="PRU01343"/>
    </source>
</evidence>
<protein>
    <recommendedName>
        <fullName evidence="10">ERI1 exoribonuclease 2</fullName>
    </recommendedName>
    <alternativeName>
        <fullName evidence="11">Exonuclease domain-containing protein 1</fullName>
    </alternativeName>
</protein>
<dbReference type="SUPFAM" id="SSF53098">
    <property type="entry name" value="Ribonuclease H-like"/>
    <property type="match status" value="1"/>
</dbReference>
<comment type="cofactor">
    <cofactor evidence="1">
        <name>Mg(2+)</name>
        <dbReference type="ChEBI" id="CHEBI:18420"/>
    </cofactor>
</comment>
<feature type="compositionally biased region" description="Basic and acidic residues" evidence="13">
    <location>
        <begin position="324"/>
        <end position="334"/>
    </location>
</feature>
<evidence type="ECO:0000256" key="6">
    <source>
        <dbReference type="ARBA" id="ARBA00022833"/>
    </source>
</evidence>
<evidence type="ECO:0000256" key="11">
    <source>
        <dbReference type="ARBA" id="ARBA00083876"/>
    </source>
</evidence>
<dbReference type="Pfam" id="PF00929">
    <property type="entry name" value="RNase_T"/>
    <property type="match status" value="1"/>
</dbReference>
<feature type="region of interest" description="Disordered" evidence="13">
    <location>
        <begin position="402"/>
        <end position="588"/>
    </location>
</feature>
<dbReference type="AlphaFoldDB" id="A0ABD0KXF7"/>
<dbReference type="Proteomes" id="UP001519460">
    <property type="component" value="Unassembled WGS sequence"/>
</dbReference>
<keyword evidence="2" id="KW-0540">Nuclease</keyword>
<reference evidence="15 16" key="1">
    <citation type="journal article" date="2023" name="Sci. Data">
        <title>Genome assembly of the Korean intertidal mud-creeper Batillaria attramentaria.</title>
        <authorList>
            <person name="Patra A.K."/>
            <person name="Ho P.T."/>
            <person name="Jun S."/>
            <person name="Lee S.J."/>
            <person name="Kim Y."/>
            <person name="Won Y.J."/>
        </authorList>
    </citation>
    <scope>NUCLEOTIDE SEQUENCE [LARGE SCALE GENOMIC DNA]</scope>
    <source>
        <strain evidence="15">Wonlab-2016</strain>
    </source>
</reference>
<evidence type="ECO:0000256" key="7">
    <source>
        <dbReference type="ARBA" id="ARBA00022839"/>
    </source>
</evidence>
<evidence type="ECO:0000313" key="16">
    <source>
        <dbReference type="Proteomes" id="UP001519460"/>
    </source>
</evidence>
<comment type="caution">
    <text evidence="15">The sequence shown here is derived from an EMBL/GenBank/DDBJ whole genome shotgun (WGS) entry which is preliminary data.</text>
</comment>
<proteinExistence type="inferred from homology"/>
<evidence type="ECO:0000256" key="2">
    <source>
        <dbReference type="ARBA" id="ARBA00022722"/>
    </source>
</evidence>
<keyword evidence="16" id="KW-1185">Reference proteome</keyword>
<dbReference type="PANTHER" id="PTHR23044:SF61">
    <property type="entry name" value="3'-5' EXORIBONUCLEASE 1-RELATED"/>
    <property type="match status" value="1"/>
</dbReference>
<dbReference type="SMART" id="SM00479">
    <property type="entry name" value="EXOIII"/>
    <property type="match status" value="1"/>
</dbReference>
<dbReference type="CDD" id="cd06133">
    <property type="entry name" value="ERI-1_3'hExo_like"/>
    <property type="match status" value="1"/>
</dbReference>
<dbReference type="InterPro" id="IPR051274">
    <property type="entry name" value="3-5_Exoribonuclease"/>
</dbReference>
<dbReference type="InterPro" id="IPR013520">
    <property type="entry name" value="Ribonucl_H"/>
</dbReference>
<dbReference type="InterPro" id="IPR036397">
    <property type="entry name" value="RNaseH_sf"/>
</dbReference>
<feature type="compositionally biased region" description="Basic residues" evidence="13">
    <location>
        <begin position="281"/>
        <end position="296"/>
    </location>
</feature>
<dbReference type="PROSITE" id="PS51999">
    <property type="entry name" value="ZF_GRF"/>
    <property type="match status" value="1"/>
</dbReference>
<feature type="region of interest" description="Disordered" evidence="13">
    <location>
        <begin position="685"/>
        <end position="704"/>
    </location>
</feature>
<name>A0ABD0KXF7_9CAEN</name>
<feature type="compositionally biased region" description="Polar residues" evidence="13">
    <location>
        <begin position="510"/>
        <end position="526"/>
    </location>
</feature>
<feature type="compositionally biased region" description="Polar residues" evidence="13">
    <location>
        <begin position="437"/>
        <end position="446"/>
    </location>
</feature>
<dbReference type="GO" id="GO:0004527">
    <property type="term" value="F:exonuclease activity"/>
    <property type="evidence" value="ECO:0007669"/>
    <property type="project" value="UniProtKB-KW"/>
</dbReference>
<keyword evidence="6" id="KW-0862">Zinc</keyword>
<dbReference type="InterPro" id="IPR047201">
    <property type="entry name" value="ERI-1_3'hExo-like"/>
</dbReference>
<comment type="similarity">
    <text evidence="9">Belongs to the ERI2 family.</text>
</comment>
<evidence type="ECO:0000256" key="9">
    <source>
        <dbReference type="ARBA" id="ARBA00038042"/>
    </source>
</evidence>
<evidence type="ECO:0000256" key="8">
    <source>
        <dbReference type="ARBA" id="ARBA00022842"/>
    </source>
</evidence>
<feature type="compositionally biased region" description="Polar residues" evidence="13">
    <location>
        <begin position="534"/>
        <end position="567"/>
    </location>
</feature>
<keyword evidence="3" id="KW-0479">Metal-binding</keyword>
<dbReference type="InterPro" id="IPR012337">
    <property type="entry name" value="RNaseH-like_sf"/>
</dbReference>
<evidence type="ECO:0000256" key="1">
    <source>
        <dbReference type="ARBA" id="ARBA00001946"/>
    </source>
</evidence>
<evidence type="ECO:0000256" key="5">
    <source>
        <dbReference type="ARBA" id="ARBA00022801"/>
    </source>
</evidence>
<evidence type="ECO:0000259" key="14">
    <source>
        <dbReference type="PROSITE" id="PS51999"/>
    </source>
</evidence>
<dbReference type="GO" id="GO:0008270">
    <property type="term" value="F:zinc ion binding"/>
    <property type="evidence" value="ECO:0007669"/>
    <property type="project" value="UniProtKB-KW"/>
</dbReference>
<accession>A0ABD0KXF7</accession>
<keyword evidence="8" id="KW-0460">Magnesium</keyword>
<feature type="compositionally biased region" description="Polar residues" evidence="13">
    <location>
        <begin position="359"/>
        <end position="370"/>
    </location>
</feature>
<keyword evidence="4 12" id="KW-0863">Zinc-finger</keyword>
<evidence type="ECO:0000256" key="3">
    <source>
        <dbReference type="ARBA" id="ARBA00022723"/>
    </source>
</evidence>
<dbReference type="Gene3D" id="3.30.420.10">
    <property type="entry name" value="Ribonuclease H-like superfamily/Ribonuclease H"/>
    <property type="match status" value="1"/>
</dbReference>
<keyword evidence="7" id="KW-0269">Exonuclease</keyword>
<feature type="compositionally biased region" description="Polar residues" evidence="13">
    <location>
        <begin position="302"/>
        <end position="323"/>
    </location>
</feature>
<dbReference type="Pfam" id="PF06839">
    <property type="entry name" value="Zn_ribbon_GRF"/>
    <property type="match status" value="1"/>
</dbReference>
<organism evidence="15 16">
    <name type="scientific">Batillaria attramentaria</name>
    <dbReference type="NCBI Taxonomy" id="370345"/>
    <lineage>
        <taxon>Eukaryota</taxon>
        <taxon>Metazoa</taxon>
        <taxon>Spiralia</taxon>
        <taxon>Lophotrochozoa</taxon>
        <taxon>Mollusca</taxon>
        <taxon>Gastropoda</taxon>
        <taxon>Caenogastropoda</taxon>
        <taxon>Sorbeoconcha</taxon>
        <taxon>Cerithioidea</taxon>
        <taxon>Batillariidae</taxon>
        <taxon>Batillaria</taxon>
    </lineage>
</organism>
<dbReference type="InterPro" id="IPR010666">
    <property type="entry name" value="Znf_GRF"/>
</dbReference>
<keyword evidence="5" id="KW-0378">Hydrolase</keyword>
<evidence type="ECO:0000256" key="13">
    <source>
        <dbReference type="SAM" id="MobiDB-lite"/>
    </source>
</evidence>
<feature type="compositionally biased region" description="Polar residues" evidence="13">
    <location>
        <begin position="689"/>
        <end position="704"/>
    </location>
</feature>
<sequence>MKTTKQLARELGLLRKRSLSKSTSETDRLKRQKSSQQFSYLIVIDFESTCWENDKTKTQEIIEFPAVLLNTTTGEVESEFHFYLQPQEHPTLSTFCRQLTGITQDQVDNGIPLSLCLRKFSHWLHQLSQEKSILMAGDPGRGSTGEEPTQPQNIAAFVTWSDWDLGVCLHYELRRKQIAKAPCFSQWIDLRATYTKFYGRKPKGLNGALQDVGIEFEGREHSGLHDSRNTAKLAWRMIRDGCIMKITKTLSSASSAAVWPLHHRATSSKTPGVRTAAAAKTPKKRTPTKNTGKKTPQKVTPAKTTPSKMRSTKVTPTKAGSSNHEGKQPTDRKSPPFVCYKDQGEDSQNTPMKSRKSAQETSSKALLSASTGLKIRNSNISEPKQAIAKGLRENTNICNTAEKSSKTKEESVTPNKCMPSSPACRRTSPRLKAQKQHVPSSESSPRNKACQIKRPTTEGDAETLTHGMSVTPGLERKTAGVMSGLSTTPTSSAPFKHPSPPGTGKVPFGVQTSSVTPRLTSASTPVTHKAPSGPQHQLCHSSTPSFTKNQMSSFLHTPSPQQNSTGFGSFRTPLQPPPTSANKMKATPPLCRCGRRAKRRMVQNPGPNMGRWFFSCGKGTQSPGSGDSKKSGCSFFQWEPSQRTPSAASQSTLSSRGAYRSYSNVSKPFTPVLNVPGSMVSNRKAFASSAPNTHSNSATKSWIR</sequence>
<feature type="domain" description="GRF-type" evidence="14">
    <location>
        <begin position="591"/>
        <end position="642"/>
    </location>
</feature>